<dbReference type="EMBL" id="CP012700">
    <property type="protein sequence ID" value="ALH82914.1"/>
    <property type="molecule type" value="Genomic_DNA"/>
</dbReference>
<organism evidence="2 3">
    <name type="scientific">Sphingopyxis macrogoltabida</name>
    <name type="common">Sphingomonas macrogoltabidus</name>
    <dbReference type="NCBI Taxonomy" id="33050"/>
    <lineage>
        <taxon>Bacteria</taxon>
        <taxon>Pseudomonadati</taxon>
        <taxon>Pseudomonadota</taxon>
        <taxon>Alphaproteobacteria</taxon>
        <taxon>Sphingomonadales</taxon>
        <taxon>Sphingomonadaceae</taxon>
        <taxon>Sphingopyxis</taxon>
    </lineage>
</organism>
<feature type="compositionally biased region" description="Basic and acidic residues" evidence="1">
    <location>
        <begin position="16"/>
        <end position="29"/>
    </location>
</feature>
<feature type="region of interest" description="Disordered" evidence="1">
    <location>
        <begin position="42"/>
        <end position="61"/>
    </location>
</feature>
<gene>
    <name evidence="2" type="ORF">AN936_21915</name>
</gene>
<name>A0A0N9V4X0_SPHMC</name>
<dbReference type="AlphaFoldDB" id="A0A0N9V4X0"/>
<dbReference type="KEGG" id="smag:AN936_21915"/>
<accession>A0A0N9V4X0</accession>
<evidence type="ECO:0000313" key="3">
    <source>
        <dbReference type="Proteomes" id="UP000058074"/>
    </source>
</evidence>
<dbReference type="Proteomes" id="UP000058074">
    <property type="component" value="Chromosome"/>
</dbReference>
<sequence length="61" mass="6422">MCTPKAPDMPTQPERQSMKLPDEGLDLTKDSSKRRRAIMAGIITSPQGALGSPNAASPTLG</sequence>
<dbReference type="PATRIC" id="fig|33050.5.peg.4538"/>
<evidence type="ECO:0000256" key="1">
    <source>
        <dbReference type="SAM" id="MobiDB-lite"/>
    </source>
</evidence>
<proteinExistence type="predicted"/>
<protein>
    <submittedName>
        <fullName evidence="2">Uncharacterized protein</fullName>
    </submittedName>
</protein>
<reference evidence="2 3" key="1">
    <citation type="journal article" date="2015" name="Genome Announc.">
        <title>Complete Genome Sequence of Polypropylene Glycol- and Polyethylene Glycol-Degrading Sphingopyxis macrogoltabida Strain EY-1.</title>
        <authorList>
            <person name="Ohtsubo Y."/>
            <person name="Nagata Y."/>
            <person name="Numata M."/>
            <person name="Tsuchikane K."/>
            <person name="Hosoyama A."/>
            <person name="Yamazoe A."/>
            <person name="Tsuda M."/>
            <person name="Fujita N."/>
            <person name="Kawai F."/>
        </authorList>
    </citation>
    <scope>NUCLEOTIDE SEQUENCE [LARGE SCALE GENOMIC DNA]</scope>
    <source>
        <strain evidence="2 3">EY-1</strain>
    </source>
</reference>
<feature type="region of interest" description="Disordered" evidence="1">
    <location>
        <begin position="1"/>
        <end position="29"/>
    </location>
</feature>
<evidence type="ECO:0000313" key="2">
    <source>
        <dbReference type="EMBL" id="ALH82914.1"/>
    </source>
</evidence>